<keyword evidence="3" id="KW-1185">Reference proteome</keyword>
<sequence>MHQRVGDRLAEGAQVHLGYGHAEQTDLYFTLGIVRAEIRLQPVQRLKQREAAKFVEADRLARQHLEREFMRANQFAQRQLFAQQQHARQRGHAGAIALARGQSKRAIKRFVIEFKQHAVAAILLHALAQAFALQRIQVTELGASNRLSGSIHQAKGGGATGTVMRQHRHAFGLAVGLQAPAQIHAAGGRHFAMRLGYDDARHLHSAQRDRRDHDRQRRRCARGHQSSQSGQLHMFDV</sequence>
<protein>
    <submittedName>
        <fullName evidence="2">Uncharacterized protein</fullName>
    </submittedName>
</protein>
<comment type="caution">
    <text evidence="2">The sequence shown here is derived from an EMBL/GenBank/DDBJ whole genome shotgun (WGS) entry which is preliminary data.</text>
</comment>
<evidence type="ECO:0000256" key="1">
    <source>
        <dbReference type="SAM" id="MobiDB-lite"/>
    </source>
</evidence>
<reference evidence="3" key="1">
    <citation type="journal article" date="2016" name="Front. Microbiol.">
        <title>Molecular Keys to the Janthinobacterium and Duganella spp. Interaction with the Plant Pathogen Fusarium graminearum.</title>
        <authorList>
            <person name="Haack F.S."/>
            <person name="Poehlein A."/>
            <person name="Kroger C."/>
            <person name="Voigt C.A."/>
            <person name="Piepenbring M."/>
            <person name="Bode H.B."/>
            <person name="Daniel R."/>
            <person name="Schafer W."/>
            <person name="Streit W.R."/>
        </authorList>
    </citation>
    <scope>NUCLEOTIDE SEQUENCE [LARGE SCALE GENOMIC DNA]</scope>
    <source>
        <strain evidence="3">T54</strain>
    </source>
</reference>
<gene>
    <name evidence="2" type="ORF">DUPY_01100</name>
</gene>
<accession>A0A1E7X7W1</accession>
<evidence type="ECO:0000313" key="3">
    <source>
        <dbReference type="Proteomes" id="UP000175989"/>
    </source>
</evidence>
<proteinExistence type="predicted"/>
<name>A0A1E7X7W1_9BURK</name>
<feature type="region of interest" description="Disordered" evidence="1">
    <location>
        <begin position="204"/>
        <end position="237"/>
    </location>
</feature>
<dbReference type="EMBL" id="LROM01000012">
    <property type="protein sequence ID" value="OFA09179.1"/>
    <property type="molecule type" value="Genomic_DNA"/>
</dbReference>
<evidence type="ECO:0000313" key="2">
    <source>
        <dbReference type="EMBL" id="OFA09179.1"/>
    </source>
</evidence>
<dbReference type="AlphaFoldDB" id="A0A1E7X7W1"/>
<feature type="compositionally biased region" description="Basic and acidic residues" evidence="1">
    <location>
        <begin position="204"/>
        <end position="215"/>
    </location>
</feature>
<organism evidence="2 3">
    <name type="scientific">Duganella phyllosphaerae</name>
    <dbReference type="NCBI Taxonomy" id="762836"/>
    <lineage>
        <taxon>Bacteria</taxon>
        <taxon>Pseudomonadati</taxon>
        <taxon>Pseudomonadota</taxon>
        <taxon>Betaproteobacteria</taxon>
        <taxon>Burkholderiales</taxon>
        <taxon>Oxalobacteraceae</taxon>
        <taxon>Telluria group</taxon>
        <taxon>Duganella</taxon>
    </lineage>
</organism>
<dbReference type="Proteomes" id="UP000175989">
    <property type="component" value="Unassembled WGS sequence"/>
</dbReference>